<comment type="function">
    <text evidence="1 8">Probably involved in transport through the plasma membrane.</text>
</comment>
<evidence type="ECO:0000256" key="7">
    <source>
        <dbReference type="ARBA" id="ARBA00023136"/>
    </source>
</evidence>
<feature type="transmembrane region" description="Helical" evidence="8">
    <location>
        <begin position="145"/>
        <end position="164"/>
    </location>
</feature>
<evidence type="ECO:0000256" key="6">
    <source>
        <dbReference type="ARBA" id="ARBA00022989"/>
    </source>
</evidence>
<comment type="subcellular location">
    <subcellularLocation>
        <location evidence="8">Cell membrane</location>
        <topology evidence="8">Multi-pass membrane protein</topology>
    </subcellularLocation>
    <subcellularLocation>
        <location evidence="2">Membrane</location>
        <topology evidence="2">Multi-pass membrane protein</topology>
    </subcellularLocation>
</comment>
<accession>A0A9P6Q280</accession>
<dbReference type="AlphaFoldDB" id="A0A9P6Q280"/>
<feature type="transmembrane region" description="Helical" evidence="8">
    <location>
        <begin position="448"/>
        <end position="471"/>
    </location>
</feature>
<evidence type="ECO:0000256" key="5">
    <source>
        <dbReference type="ARBA" id="ARBA00022692"/>
    </source>
</evidence>
<proteinExistence type="inferred from homology"/>
<dbReference type="Pfam" id="PF04515">
    <property type="entry name" value="Choline_transpo"/>
    <property type="match status" value="2"/>
</dbReference>
<keyword evidence="10" id="KW-1185">Reference proteome</keyword>
<comment type="caution">
    <text evidence="9">The sequence shown here is derived from an EMBL/GenBank/DDBJ whole genome shotgun (WGS) entry which is preliminary data.</text>
</comment>
<dbReference type="GO" id="GO:0022857">
    <property type="term" value="F:transmembrane transporter activity"/>
    <property type="evidence" value="ECO:0007669"/>
    <property type="project" value="UniProtKB-UniRule"/>
</dbReference>
<feature type="transmembrane region" description="Helical" evidence="8">
    <location>
        <begin position="201"/>
        <end position="218"/>
    </location>
</feature>
<dbReference type="PANTHER" id="PTHR12385">
    <property type="entry name" value="CHOLINE TRANSPORTER-LIKE (SLC FAMILY 44)"/>
    <property type="match status" value="1"/>
</dbReference>
<evidence type="ECO:0000256" key="2">
    <source>
        <dbReference type="ARBA" id="ARBA00004141"/>
    </source>
</evidence>
<keyword evidence="6 8" id="KW-1133">Transmembrane helix</keyword>
<keyword evidence="5 8" id="KW-0812">Transmembrane</keyword>
<evidence type="ECO:0000256" key="8">
    <source>
        <dbReference type="RuleBase" id="RU368066"/>
    </source>
</evidence>
<dbReference type="GO" id="GO:0005886">
    <property type="term" value="C:plasma membrane"/>
    <property type="evidence" value="ECO:0007669"/>
    <property type="project" value="UniProtKB-SubCell"/>
</dbReference>
<comment type="similarity">
    <text evidence="3 8">Belongs to the CTL (choline transporter-like) family.</text>
</comment>
<dbReference type="OrthoDB" id="44736at2759"/>
<feature type="transmembrane region" description="Helical" evidence="8">
    <location>
        <begin position="280"/>
        <end position="298"/>
    </location>
</feature>
<dbReference type="PANTHER" id="PTHR12385:SF4">
    <property type="entry name" value="PROTEIN PNS1"/>
    <property type="match status" value="1"/>
</dbReference>
<dbReference type="Proteomes" id="UP000726737">
    <property type="component" value="Unassembled WGS sequence"/>
</dbReference>
<evidence type="ECO:0000313" key="9">
    <source>
        <dbReference type="EMBL" id="KAG0258965.1"/>
    </source>
</evidence>
<feature type="transmembrane region" description="Helical" evidence="8">
    <location>
        <begin position="93"/>
        <end position="113"/>
    </location>
</feature>
<feature type="transmembrane region" description="Helical" evidence="8">
    <location>
        <begin position="318"/>
        <end position="338"/>
    </location>
</feature>
<protein>
    <recommendedName>
        <fullName evidence="4 8">Protein PNS1</fullName>
    </recommendedName>
</protein>
<evidence type="ECO:0000256" key="4">
    <source>
        <dbReference type="ARBA" id="ARBA00015388"/>
    </source>
</evidence>
<feature type="transmembrane region" description="Helical" evidence="8">
    <location>
        <begin position="243"/>
        <end position="268"/>
    </location>
</feature>
<organism evidence="9 10">
    <name type="scientific">Mortierella polycephala</name>
    <dbReference type="NCBI Taxonomy" id="41804"/>
    <lineage>
        <taxon>Eukaryota</taxon>
        <taxon>Fungi</taxon>
        <taxon>Fungi incertae sedis</taxon>
        <taxon>Mucoromycota</taxon>
        <taxon>Mortierellomycotina</taxon>
        <taxon>Mortierellomycetes</taxon>
        <taxon>Mortierellales</taxon>
        <taxon>Mortierellaceae</taxon>
        <taxon>Mortierella</taxon>
    </lineage>
</organism>
<feature type="transmembrane region" description="Helical" evidence="8">
    <location>
        <begin position="415"/>
        <end position="436"/>
    </location>
</feature>
<dbReference type="InterPro" id="IPR007603">
    <property type="entry name" value="Choline_transptr-like"/>
</dbReference>
<evidence type="ECO:0000256" key="1">
    <source>
        <dbReference type="ARBA" id="ARBA00002957"/>
    </source>
</evidence>
<keyword evidence="7 8" id="KW-0472">Membrane</keyword>
<name>A0A9P6Q280_9FUNG</name>
<feature type="transmembrane region" description="Helical" evidence="8">
    <location>
        <begin position="350"/>
        <end position="369"/>
    </location>
</feature>
<gene>
    <name evidence="9" type="primary">PNS1_3</name>
    <name evidence="9" type="ORF">BG011_002968</name>
</gene>
<reference evidence="9" key="1">
    <citation type="journal article" date="2020" name="Fungal Divers.">
        <title>Resolving the Mortierellaceae phylogeny through synthesis of multi-gene phylogenetics and phylogenomics.</title>
        <authorList>
            <person name="Vandepol N."/>
            <person name="Liber J."/>
            <person name="Desiro A."/>
            <person name="Na H."/>
            <person name="Kennedy M."/>
            <person name="Barry K."/>
            <person name="Grigoriev I.V."/>
            <person name="Miller A.N."/>
            <person name="O'Donnell K."/>
            <person name="Stajich J.E."/>
            <person name="Bonito G."/>
        </authorList>
    </citation>
    <scope>NUCLEOTIDE SEQUENCE</scope>
    <source>
        <strain evidence="9">KOD948</strain>
    </source>
</reference>
<feature type="transmembrane region" description="Helical" evidence="8">
    <location>
        <begin position="176"/>
        <end position="194"/>
    </location>
</feature>
<sequence length="512" mass="56770">MSYHPPSGQQQQQPYMYNTQQQPNYHPSAQQNQWGLHNAQQQYFGAAPPGPTHGQPLTGVVPPSYETAPYGTVNQESGLPAKFNPRPRYNDCWAFFLFIAQLAAFVVLSYFAIRQINNNRSLIDTSPYQQPGSGSAVGFFSKSGLITMLISILVGAIIAILYFMLTEAFPRQVIKVTFAMSIIVYLAVAVYYFVRRQWMPAIFGLIFGLLYASMWFFWKSRIPFATEMLRAVTSISKKYPATFILAFLGLFVQIAYSVYFIIVIAGCYEMYYDTTTRSNIIHVTVSGVFATYYFMAGSPQGMAKSPTIASFKRACTTSIGSICFGSLIIAVVQTLRALANMFRGDADNGILVFVACLIDCILACLQGVIEYVNHYAFTQVAIYGKGYIQAAKDTWTILKDRGIVQLINDNLIGNVWTMGAIMAGVLSGLASYLYLYFVKPDFNATGEFTYVIVTMAFVMGLQMLFTVGTVIDSGVATTFVCLAEDPAALARTKPELFERIRATWPAVVQGVN</sequence>
<dbReference type="EMBL" id="JAAAJA010000200">
    <property type="protein sequence ID" value="KAG0258965.1"/>
    <property type="molecule type" value="Genomic_DNA"/>
</dbReference>
<evidence type="ECO:0000256" key="3">
    <source>
        <dbReference type="ARBA" id="ARBA00007168"/>
    </source>
</evidence>
<evidence type="ECO:0000313" key="10">
    <source>
        <dbReference type="Proteomes" id="UP000726737"/>
    </source>
</evidence>